<dbReference type="AlphaFoldDB" id="A0A6L2JJ82"/>
<dbReference type="GO" id="GO:0003676">
    <property type="term" value="F:nucleic acid binding"/>
    <property type="evidence" value="ECO:0007669"/>
    <property type="project" value="InterPro"/>
</dbReference>
<proteinExistence type="predicted"/>
<dbReference type="PANTHER" id="PTHR42648">
    <property type="entry name" value="TRANSPOSASE, PUTATIVE-RELATED"/>
    <property type="match status" value="1"/>
</dbReference>
<keyword evidence="1" id="KW-0479">Metal-binding</keyword>
<reference evidence="6" key="1">
    <citation type="journal article" date="2019" name="Sci. Rep.">
        <title>Draft genome of Tanacetum cinerariifolium, the natural source of mosquito coil.</title>
        <authorList>
            <person name="Yamashiro T."/>
            <person name="Shiraishi A."/>
            <person name="Satake H."/>
            <person name="Nakayama K."/>
        </authorList>
    </citation>
    <scope>NUCLEOTIDE SEQUENCE</scope>
</reference>
<dbReference type="InterPro" id="IPR036397">
    <property type="entry name" value="RNaseH_sf"/>
</dbReference>
<dbReference type="InterPro" id="IPR012337">
    <property type="entry name" value="RNaseH-like_sf"/>
</dbReference>
<dbReference type="GO" id="GO:0046872">
    <property type="term" value="F:metal ion binding"/>
    <property type="evidence" value="ECO:0007669"/>
    <property type="project" value="UniProtKB-KW"/>
</dbReference>
<name>A0A6L2JJ82_TANCI</name>
<feature type="domain" description="Reverse transcriptase Ty1/copia-type" evidence="4">
    <location>
        <begin position="221"/>
        <end position="375"/>
    </location>
</feature>
<evidence type="ECO:0000256" key="1">
    <source>
        <dbReference type="ARBA" id="ARBA00022723"/>
    </source>
</evidence>
<keyword evidence="2" id="KW-0378">Hydrolase</keyword>
<feature type="compositionally biased region" description="Polar residues" evidence="3">
    <location>
        <begin position="170"/>
        <end position="193"/>
    </location>
</feature>
<dbReference type="InterPro" id="IPR013103">
    <property type="entry name" value="RVT_2"/>
</dbReference>
<feature type="domain" description="Retroviral polymerase SH3-like" evidence="5">
    <location>
        <begin position="80"/>
        <end position="139"/>
    </location>
</feature>
<dbReference type="Pfam" id="PF25597">
    <property type="entry name" value="SH3_retrovirus"/>
    <property type="match status" value="1"/>
</dbReference>
<protein>
    <submittedName>
        <fullName evidence="6">Integrase, catalytic core</fullName>
    </submittedName>
</protein>
<dbReference type="EMBL" id="BKCJ010000843">
    <property type="protein sequence ID" value="GEU36732.1"/>
    <property type="molecule type" value="Genomic_DNA"/>
</dbReference>
<dbReference type="Pfam" id="PF07727">
    <property type="entry name" value="RVT_2"/>
    <property type="match status" value="1"/>
</dbReference>
<dbReference type="Gene3D" id="3.30.420.10">
    <property type="entry name" value="Ribonuclease H-like superfamily/Ribonuclease H"/>
    <property type="match status" value="1"/>
</dbReference>
<sequence>MVYTPQQTAIVEKKHRHLLDTSRALKFHSSLPNKFYGDCVLTSTYLINKMPMKILDWKTPFEMLHGVYPSYDHLRVIGFLCFATVTNPYKDKFSLRSIKSVLIGYIPSQKGDKVYNLETHEVFCRRDVSLQETIFPFKSACVPYESPLITQHWPIEDTTEDEDLVPYSAPKNSPDNVIPNTPSNDSATPSTHENTSPTINPIPPTRKSTRTTAQPIWLKDFVTNKYREEIHMKPPEGYTKASQGRVCKLNKSLYSLKQASRQWNQENLKFLVTLGFIQSTHDYSLFVKAQDELFTVALVYVDNVLLTGNSTQDIKDTKMALDRKITIKDLGLARYFLGIELCNTESGTYLHQRKYVLDLLKDAWLTAAKPTSFPLPQNMKLSLDKGNLINDLESYRRIVGRLLYLSLTRTYISYVV</sequence>
<dbReference type="GO" id="GO:0016787">
    <property type="term" value="F:hydrolase activity"/>
    <property type="evidence" value="ECO:0007669"/>
    <property type="project" value="UniProtKB-KW"/>
</dbReference>
<evidence type="ECO:0000259" key="4">
    <source>
        <dbReference type="Pfam" id="PF07727"/>
    </source>
</evidence>
<dbReference type="SUPFAM" id="SSF53098">
    <property type="entry name" value="Ribonuclease H-like"/>
    <property type="match status" value="1"/>
</dbReference>
<evidence type="ECO:0000259" key="5">
    <source>
        <dbReference type="Pfam" id="PF25597"/>
    </source>
</evidence>
<dbReference type="InterPro" id="IPR057670">
    <property type="entry name" value="SH3_retrovirus"/>
</dbReference>
<evidence type="ECO:0000313" key="6">
    <source>
        <dbReference type="EMBL" id="GEU36732.1"/>
    </source>
</evidence>
<accession>A0A6L2JJ82</accession>
<organism evidence="6">
    <name type="scientific">Tanacetum cinerariifolium</name>
    <name type="common">Dalmatian daisy</name>
    <name type="synonym">Chrysanthemum cinerariifolium</name>
    <dbReference type="NCBI Taxonomy" id="118510"/>
    <lineage>
        <taxon>Eukaryota</taxon>
        <taxon>Viridiplantae</taxon>
        <taxon>Streptophyta</taxon>
        <taxon>Embryophyta</taxon>
        <taxon>Tracheophyta</taxon>
        <taxon>Spermatophyta</taxon>
        <taxon>Magnoliopsida</taxon>
        <taxon>eudicotyledons</taxon>
        <taxon>Gunneridae</taxon>
        <taxon>Pentapetalae</taxon>
        <taxon>asterids</taxon>
        <taxon>campanulids</taxon>
        <taxon>Asterales</taxon>
        <taxon>Asteraceae</taxon>
        <taxon>Asteroideae</taxon>
        <taxon>Anthemideae</taxon>
        <taxon>Anthemidinae</taxon>
        <taxon>Tanacetum</taxon>
    </lineage>
</organism>
<dbReference type="InterPro" id="IPR039537">
    <property type="entry name" value="Retrotran_Ty1/copia-like"/>
</dbReference>
<evidence type="ECO:0000256" key="3">
    <source>
        <dbReference type="SAM" id="MobiDB-lite"/>
    </source>
</evidence>
<gene>
    <name evidence="6" type="ORF">Tci_008710</name>
</gene>
<comment type="caution">
    <text evidence="6">The sequence shown here is derived from an EMBL/GenBank/DDBJ whole genome shotgun (WGS) entry which is preliminary data.</text>
</comment>
<feature type="region of interest" description="Disordered" evidence="3">
    <location>
        <begin position="163"/>
        <end position="210"/>
    </location>
</feature>
<evidence type="ECO:0000256" key="2">
    <source>
        <dbReference type="ARBA" id="ARBA00022801"/>
    </source>
</evidence>
<dbReference type="PANTHER" id="PTHR42648:SF31">
    <property type="entry name" value="RNA-DIRECTED DNA POLYMERASE"/>
    <property type="match status" value="1"/>
</dbReference>